<dbReference type="AlphaFoldDB" id="A0AAD2FY29"/>
<feature type="compositionally biased region" description="Low complexity" evidence="1">
    <location>
        <begin position="46"/>
        <end position="58"/>
    </location>
</feature>
<name>A0AAD2FY29_9STRA</name>
<dbReference type="Proteomes" id="UP001295423">
    <property type="component" value="Unassembled WGS sequence"/>
</dbReference>
<feature type="region of interest" description="Disordered" evidence="1">
    <location>
        <begin position="1"/>
        <end position="115"/>
    </location>
</feature>
<gene>
    <name evidence="2" type="ORF">CYCCA115_LOCUS16152</name>
</gene>
<keyword evidence="3" id="KW-1185">Reference proteome</keyword>
<feature type="compositionally biased region" description="Acidic residues" evidence="1">
    <location>
        <begin position="94"/>
        <end position="104"/>
    </location>
</feature>
<sequence>MNDHLDNAVGPSHLNKTTLVDQRKGHRNLTDNRYDALVDDDGSSGENADNAEAVDNDATTIDGDAYQQPNQDNDDDEILVTEVRNNPRRPPLSSDDDDNEDDDAVSNGGGFRQNL</sequence>
<evidence type="ECO:0000256" key="1">
    <source>
        <dbReference type="SAM" id="MobiDB-lite"/>
    </source>
</evidence>
<reference evidence="2" key="1">
    <citation type="submission" date="2023-08" db="EMBL/GenBank/DDBJ databases">
        <authorList>
            <person name="Audoor S."/>
            <person name="Bilcke G."/>
        </authorList>
    </citation>
    <scope>NUCLEOTIDE SEQUENCE</scope>
</reference>
<accession>A0AAD2FY29</accession>
<protein>
    <submittedName>
        <fullName evidence="2">Uncharacterized protein</fullName>
    </submittedName>
</protein>
<evidence type="ECO:0000313" key="3">
    <source>
        <dbReference type="Proteomes" id="UP001295423"/>
    </source>
</evidence>
<evidence type="ECO:0000313" key="2">
    <source>
        <dbReference type="EMBL" id="CAJ1956263.1"/>
    </source>
</evidence>
<comment type="caution">
    <text evidence="2">The sequence shown here is derived from an EMBL/GenBank/DDBJ whole genome shotgun (WGS) entry which is preliminary data.</text>
</comment>
<organism evidence="2 3">
    <name type="scientific">Cylindrotheca closterium</name>
    <dbReference type="NCBI Taxonomy" id="2856"/>
    <lineage>
        <taxon>Eukaryota</taxon>
        <taxon>Sar</taxon>
        <taxon>Stramenopiles</taxon>
        <taxon>Ochrophyta</taxon>
        <taxon>Bacillariophyta</taxon>
        <taxon>Bacillariophyceae</taxon>
        <taxon>Bacillariophycidae</taxon>
        <taxon>Bacillariales</taxon>
        <taxon>Bacillariaceae</taxon>
        <taxon>Cylindrotheca</taxon>
    </lineage>
</organism>
<proteinExistence type="predicted"/>
<dbReference type="EMBL" id="CAKOGP040001910">
    <property type="protein sequence ID" value="CAJ1956263.1"/>
    <property type="molecule type" value="Genomic_DNA"/>
</dbReference>